<dbReference type="Gene3D" id="3.20.20.370">
    <property type="entry name" value="Glycoside hydrolase/deacetylase"/>
    <property type="match status" value="1"/>
</dbReference>
<gene>
    <name evidence="2" type="ORF">AXF15_03740</name>
</gene>
<dbReference type="GO" id="GO:0005975">
    <property type="term" value="P:carbohydrate metabolic process"/>
    <property type="evidence" value="ECO:0007669"/>
    <property type="project" value="InterPro"/>
</dbReference>
<name>A0A0X8JPE1_9BACT</name>
<dbReference type="RefSeq" id="WP_066603493.1">
    <property type="nucleotide sequence ID" value="NZ_CP014230.1"/>
</dbReference>
<evidence type="ECO:0008006" key="4">
    <source>
        <dbReference type="Google" id="ProtNLM"/>
    </source>
</evidence>
<reference evidence="3" key="1">
    <citation type="submission" date="2016-02" db="EMBL/GenBank/DDBJ databases">
        <authorList>
            <person name="Holder M.E."/>
            <person name="Ajami N.J."/>
            <person name="Petrosino J.F."/>
        </authorList>
    </citation>
    <scope>NUCLEOTIDE SEQUENCE [LARGE SCALE GENOMIC DNA]</scope>
    <source>
        <strain evidence="3">DSM 12838</strain>
    </source>
</reference>
<dbReference type="STRING" id="888061.AXF15_03740"/>
<dbReference type="InterPro" id="IPR006837">
    <property type="entry name" value="Divergent_DAC"/>
</dbReference>
<sequence>MPPKKRKRRKAPARRSRSRFPLFRALLWLSVVALAGLTLFTLLRMSQVPPRSEEKSPVSAGATTKPSSPAKRPAVPQPPVPPGPSGEEKPPREYEVQPDDFEAKVRQVDLAILQSLTAVGQSQSMLRHKTVEARKYGGQEFFYQNLTIGEQQDIFPFLAELRRNLDRLAPDARLGTVNENPRDLEISIFGEPTHHLFLPLTMPPEQSAFSGSAPRLVIVIDDLGESTAVARRLAGLPFPVTFSVLPYNTKAREVAAVARQKNLELLLHLPCEPEGYPQKADSGPGTLRVDMSPEELERILAANLARLPEVDGVNNHMGSRLTQDRKAMHIILAHLKGRGKLFLDSVTTPKTCVASVSAALGMRQYRRHIFLDNTPKEHAIMLQLKKAETLARKNGTAVVIGHPYPSTLAALESWAKTRSSEIVVCRLQDI</sequence>
<evidence type="ECO:0000313" key="3">
    <source>
        <dbReference type="Proteomes" id="UP000063964"/>
    </source>
</evidence>
<dbReference type="Pfam" id="PF04748">
    <property type="entry name" value="Polysacc_deac_2"/>
    <property type="match status" value="1"/>
</dbReference>
<dbReference type="OrthoDB" id="9784811at2"/>
<dbReference type="SUPFAM" id="SSF88713">
    <property type="entry name" value="Glycoside hydrolase/deacetylase"/>
    <property type="match status" value="1"/>
</dbReference>
<dbReference type="EMBL" id="CP014230">
    <property type="protein sequence ID" value="AMD92307.1"/>
    <property type="molecule type" value="Genomic_DNA"/>
</dbReference>
<proteinExistence type="predicted"/>
<organism evidence="2 3">
    <name type="scientific">Desulfomicrobium orale DSM 12838</name>
    <dbReference type="NCBI Taxonomy" id="888061"/>
    <lineage>
        <taxon>Bacteria</taxon>
        <taxon>Pseudomonadati</taxon>
        <taxon>Thermodesulfobacteriota</taxon>
        <taxon>Desulfovibrionia</taxon>
        <taxon>Desulfovibrionales</taxon>
        <taxon>Desulfomicrobiaceae</taxon>
        <taxon>Desulfomicrobium</taxon>
    </lineage>
</organism>
<accession>A0A0X8JPE1</accession>
<evidence type="ECO:0000256" key="1">
    <source>
        <dbReference type="SAM" id="MobiDB-lite"/>
    </source>
</evidence>
<dbReference type="PANTHER" id="PTHR30105:SF2">
    <property type="entry name" value="DIVERGENT POLYSACCHARIDE DEACETYLASE SUPERFAMILY"/>
    <property type="match status" value="1"/>
</dbReference>
<dbReference type="PANTHER" id="PTHR30105">
    <property type="entry name" value="UNCHARACTERIZED YIBQ-RELATED"/>
    <property type="match status" value="1"/>
</dbReference>
<feature type="region of interest" description="Disordered" evidence="1">
    <location>
        <begin position="48"/>
        <end position="96"/>
    </location>
</feature>
<feature type="compositionally biased region" description="Pro residues" evidence="1">
    <location>
        <begin position="75"/>
        <end position="84"/>
    </location>
</feature>
<dbReference type="KEGG" id="doa:AXF15_03740"/>
<dbReference type="CDD" id="cd10936">
    <property type="entry name" value="CE4_DAC2"/>
    <property type="match status" value="1"/>
</dbReference>
<dbReference type="Proteomes" id="UP000063964">
    <property type="component" value="Chromosome"/>
</dbReference>
<evidence type="ECO:0000313" key="2">
    <source>
        <dbReference type="EMBL" id="AMD92307.1"/>
    </source>
</evidence>
<keyword evidence="3" id="KW-1185">Reference proteome</keyword>
<feature type="compositionally biased region" description="Basic and acidic residues" evidence="1">
    <location>
        <begin position="86"/>
        <end position="96"/>
    </location>
</feature>
<protein>
    <recommendedName>
        <fullName evidence="4">Divergent polysaccharide deacetylase</fullName>
    </recommendedName>
</protein>
<dbReference type="InterPro" id="IPR011330">
    <property type="entry name" value="Glyco_hydro/deAcase_b/a-brl"/>
</dbReference>
<dbReference type="AlphaFoldDB" id="A0A0X8JPE1"/>